<dbReference type="SUPFAM" id="SSF46785">
    <property type="entry name" value="Winged helix' DNA-binding domain"/>
    <property type="match status" value="1"/>
</dbReference>
<protein>
    <submittedName>
        <fullName evidence="6">LysR family transcriptional regulator</fullName>
    </submittedName>
</protein>
<organism evidence="6 7">
    <name type="scientific">Mangrovicoccus algicola</name>
    <dbReference type="NCBI Taxonomy" id="2771008"/>
    <lineage>
        <taxon>Bacteria</taxon>
        <taxon>Pseudomonadati</taxon>
        <taxon>Pseudomonadota</taxon>
        <taxon>Alphaproteobacteria</taxon>
        <taxon>Rhodobacterales</taxon>
        <taxon>Paracoccaceae</taxon>
        <taxon>Mangrovicoccus</taxon>
    </lineage>
</organism>
<dbReference type="InterPro" id="IPR000847">
    <property type="entry name" value="LysR_HTH_N"/>
</dbReference>
<dbReference type="PANTHER" id="PTHR30579">
    <property type="entry name" value="TRANSCRIPTIONAL REGULATOR"/>
    <property type="match status" value="1"/>
</dbReference>
<evidence type="ECO:0000256" key="4">
    <source>
        <dbReference type="ARBA" id="ARBA00023163"/>
    </source>
</evidence>
<evidence type="ECO:0000259" key="5">
    <source>
        <dbReference type="PROSITE" id="PS50931"/>
    </source>
</evidence>
<dbReference type="PANTHER" id="PTHR30579:SF7">
    <property type="entry name" value="HTH-TYPE TRANSCRIPTIONAL REGULATOR LRHA-RELATED"/>
    <property type="match status" value="1"/>
</dbReference>
<dbReference type="AlphaFoldDB" id="A0A8J6YZG1"/>
<evidence type="ECO:0000313" key="6">
    <source>
        <dbReference type="EMBL" id="MBE3638678.1"/>
    </source>
</evidence>
<keyword evidence="3" id="KW-0238">DNA-binding</keyword>
<dbReference type="RefSeq" id="WP_193182540.1">
    <property type="nucleotide sequence ID" value="NZ_JACVXA010000030.1"/>
</dbReference>
<evidence type="ECO:0000256" key="3">
    <source>
        <dbReference type="ARBA" id="ARBA00023125"/>
    </source>
</evidence>
<gene>
    <name evidence="6" type="ORF">ICN82_10725</name>
</gene>
<proteinExistence type="inferred from homology"/>
<evidence type="ECO:0000313" key="7">
    <source>
        <dbReference type="Proteomes" id="UP000609121"/>
    </source>
</evidence>
<keyword evidence="2" id="KW-0805">Transcription regulation</keyword>
<keyword evidence="4" id="KW-0804">Transcription</keyword>
<name>A0A8J6YZG1_9RHOB</name>
<dbReference type="InterPro" id="IPR036388">
    <property type="entry name" value="WH-like_DNA-bd_sf"/>
</dbReference>
<comment type="caution">
    <text evidence="6">The sequence shown here is derived from an EMBL/GenBank/DDBJ whole genome shotgun (WGS) entry which is preliminary data.</text>
</comment>
<feature type="domain" description="HTH lysR-type" evidence="5">
    <location>
        <begin position="5"/>
        <end position="62"/>
    </location>
</feature>
<dbReference type="InterPro" id="IPR050176">
    <property type="entry name" value="LTTR"/>
</dbReference>
<dbReference type="Proteomes" id="UP000609121">
    <property type="component" value="Unassembled WGS sequence"/>
</dbReference>
<dbReference type="Pfam" id="PF03466">
    <property type="entry name" value="LysR_substrate"/>
    <property type="match status" value="1"/>
</dbReference>
<dbReference type="InterPro" id="IPR005119">
    <property type="entry name" value="LysR_subst-bd"/>
</dbReference>
<reference evidence="6" key="1">
    <citation type="submission" date="2020-09" db="EMBL/GenBank/DDBJ databases">
        <title>A novel bacterium of genus Mangrovicoccus, isolated from South China Sea.</title>
        <authorList>
            <person name="Huang H."/>
            <person name="Mo K."/>
            <person name="Hu Y."/>
        </authorList>
    </citation>
    <scope>NUCLEOTIDE SEQUENCE</scope>
    <source>
        <strain evidence="6">HB182678</strain>
    </source>
</reference>
<dbReference type="FunFam" id="1.10.10.10:FF:000001">
    <property type="entry name" value="LysR family transcriptional regulator"/>
    <property type="match status" value="1"/>
</dbReference>
<dbReference type="Gene3D" id="3.40.190.10">
    <property type="entry name" value="Periplasmic binding protein-like II"/>
    <property type="match status" value="2"/>
</dbReference>
<evidence type="ECO:0000256" key="2">
    <source>
        <dbReference type="ARBA" id="ARBA00023015"/>
    </source>
</evidence>
<dbReference type="GO" id="GO:0003677">
    <property type="term" value="F:DNA binding"/>
    <property type="evidence" value="ECO:0007669"/>
    <property type="project" value="UniProtKB-KW"/>
</dbReference>
<evidence type="ECO:0000256" key="1">
    <source>
        <dbReference type="ARBA" id="ARBA00009437"/>
    </source>
</evidence>
<dbReference type="GO" id="GO:0003700">
    <property type="term" value="F:DNA-binding transcription factor activity"/>
    <property type="evidence" value="ECO:0007669"/>
    <property type="project" value="InterPro"/>
</dbReference>
<dbReference type="InterPro" id="IPR036390">
    <property type="entry name" value="WH_DNA-bd_sf"/>
</dbReference>
<dbReference type="PRINTS" id="PR00039">
    <property type="entry name" value="HTHLYSR"/>
</dbReference>
<dbReference type="SUPFAM" id="SSF53850">
    <property type="entry name" value="Periplasmic binding protein-like II"/>
    <property type="match status" value="1"/>
</dbReference>
<accession>A0A8J6YZG1</accession>
<comment type="similarity">
    <text evidence="1">Belongs to the LysR transcriptional regulatory family.</text>
</comment>
<keyword evidence="7" id="KW-1185">Reference proteome</keyword>
<dbReference type="Pfam" id="PF00126">
    <property type="entry name" value="HTH_1"/>
    <property type="match status" value="1"/>
</dbReference>
<dbReference type="Gene3D" id="1.10.10.10">
    <property type="entry name" value="Winged helix-like DNA-binding domain superfamily/Winged helix DNA-binding domain"/>
    <property type="match status" value="1"/>
</dbReference>
<sequence length="291" mass="31438">MARVLDLAALRALVTIADLGGVTRAANVLNLTQSAVSMQMKRLEESLDVQLLNRQARSVSLTSAGEQLAGYARRMLELNDEAITRLTTQDYEGRLTLGVPHDIVYPHIPGVMQRFAAEFPRVKVHLVSSYTVNLLKQMEAGSVDVILTTQETRPEGCETLATLPMVWIGAQDAQIWRARPLRLAFEPNCLFRAPVQAALEAAGIPWDLAVEADHSRTIEASVAADFALQVVLRGTLPPGCSEVPEAAGLPALPSMHINMYRRQGLSGPPAERVQALLRAAYGAAASLAAAE</sequence>
<dbReference type="PROSITE" id="PS50931">
    <property type="entry name" value="HTH_LYSR"/>
    <property type="match status" value="1"/>
</dbReference>
<dbReference type="EMBL" id="JACVXA010000030">
    <property type="protein sequence ID" value="MBE3638678.1"/>
    <property type="molecule type" value="Genomic_DNA"/>
</dbReference>